<dbReference type="EMBL" id="JAROCY010000020">
    <property type="protein sequence ID" value="MDF8335037.1"/>
    <property type="molecule type" value="Genomic_DNA"/>
</dbReference>
<accession>A0ABT6CME7</accession>
<evidence type="ECO:0000313" key="2">
    <source>
        <dbReference type="Proteomes" id="UP001222770"/>
    </source>
</evidence>
<protein>
    <submittedName>
        <fullName evidence="1">Uncharacterized protein</fullName>
    </submittedName>
</protein>
<dbReference type="Proteomes" id="UP001222770">
    <property type="component" value="Unassembled WGS sequence"/>
</dbReference>
<dbReference type="RefSeq" id="WP_277279822.1">
    <property type="nucleotide sequence ID" value="NZ_JAROCY010000020.1"/>
</dbReference>
<reference evidence="1 2" key="1">
    <citation type="submission" date="2023-03" db="EMBL/GenBank/DDBJ databases">
        <title>Novosphingobium cyanobacteriorum sp. nov., isolated from a eutrophic reservoir during the Microcystis bloom period.</title>
        <authorList>
            <person name="Kang M."/>
            <person name="Le V."/>
            <person name="Ko S.-R."/>
            <person name="Lee S.-A."/>
            <person name="Ahn C.-Y."/>
        </authorList>
    </citation>
    <scope>NUCLEOTIDE SEQUENCE [LARGE SCALE GENOMIC DNA]</scope>
    <source>
        <strain evidence="1 2">HBC54</strain>
    </source>
</reference>
<proteinExistence type="predicted"/>
<keyword evidence="2" id="KW-1185">Reference proteome</keyword>
<organism evidence="1 2">
    <name type="scientific">Novosphingobium cyanobacteriorum</name>
    <dbReference type="NCBI Taxonomy" id="3024215"/>
    <lineage>
        <taxon>Bacteria</taxon>
        <taxon>Pseudomonadati</taxon>
        <taxon>Pseudomonadota</taxon>
        <taxon>Alphaproteobacteria</taxon>
        <taxon>Sphingomonadales</taxon>
        <taxon>Sphingomonadaceae</taxon>
        <taxon>Novosphingobium</taxon>
    </lineage>
</organism>
<gene>
    <name evidence="1" type="ORF">POM99_17655</name>
</gene>
<comment type="caution">
    <text evidence="1">The sequence shown here is derived from an EMBL/GenBank/DDBJ whole genome shotgun (WGS) entry which is preliminary data.</text>
</comment>
<name>A0ABT6CME7_9SPHN</name>
<sequence>MTTFRQFSQPLFAGVAAFALSLAMISGTVSVPHQTASSANTSMEYAA</sequence>
<evidence type="ECO:0000313" key="1">
    <source>
        <dbReference type="EMBL" id="MDF8335037.1"/>
    </source>
</evidence>